<feature type="compositionally biased region" description="Basic and acidic residues" evidence="1">
    <location>
        <begin position="37"/>
        <end position="56"/>
    </location>
</feature>
<evidence type="ECO:0000256" key="1">
    <source>
        <dbReference type="SAM" id="MobiDB-lite"/>
    </source>
</evidence>
<sequence>MPQHGKKQVHSENLGQHPHRNRHEGEQEPGYTDLALEEGHDLIYRAEEEAHMHDDETMMPQSSSTSTSKKLPESSSQSGMVPQETMSHMGEQGGITQGHTAKMMPESTPSSSEMGSMGQQQQHMESGSQQSGGGMGKKIGEMKEGMGQKMGELKEGLKKGMGMGHHDDNK</sequence>
<accession>A0AAN6SET7</accession>
<feature type="compositionally biased region" description="Basic and acidic residues" evidence="1">
    <location>
        <begin position="138"/>
        <end position="170"/>
    </location>
</feature>
<protein>
    <submittedName>
        <fullName evidence="2">Uncharacterized protein</fullName>
    </submittedName>
</protein>
<name>A0AAN6SET7_9PEZI</name>
<dbReference type="Proteomes" id="UP001303222">
    <property type="component" value="Unassembled WGS sequence"/>
</dbReference>
<comment type="caution">
    <text evidence="2">The sequence shown here is derived from an EMBL/GenBank/DDBJ whole genome shotgun (WGS) entry which is preliminary data.</text>
</comment>
<evidence type="ECO:0000313" key="2">
    <source>
        <dbReference type="EMBL" id="KAK3950376.1"/>
    </source>
</evidence>
<feature type="compositionally biased region" description="Low complexity" evidence="1">
    <location>
        <begin position="58"/>
        <end position="78"/>
    </location>
</feature>
<organism evidence="2 3">
    <name type="scientific">Pseudoneurospora amorphoporcata</name>
    <dbReference type="NCBI Taxonomy" id="241081"/>
    <lineage>
        <taxon>Eukaryota</taxon>
        <taxon>Fungi</taxon>
        <taxon>Dikarya</taxon>
        <taxon>Ascomycota</taxon>
        <taxon>Pezizomycotina</taxon>
        <taxon>Sordariomycetes</taxon>
        <taxon>Sordariomycetidae</taxon>
        <taxon>Sordariales</taxon>
        <taxon>Sordariaceae</taxon>
        <taxon>Pseudoneurospora</taxon>
    </lineage>
</organism>
<dbReference type="AlphaFoldDB" id="A0AAN6SET7"/>
<feature type="compositionally biased region" description="Low complexity" evidence="1">
    <location>
        <begin position="103"/>
        <end position="129"/>
    </location>
</feature>
<proteinExistence type="predicted"/>
<keyword evidence="3" id="KW-1185">Reference proteome</keyword>
<reference evidence="2" key="1">
    <citation type="journal article" date="2023" name="Mol. Phylogenet. Evol.">
        <title>Genome-scale phylogeny and comparative genomics of the fungal order Sordariales.</title>
        <authorList>
            <person name="Hensen N."/>
            <person name="Bonometti L."/>
            <person name="Westerberg I."/>
            <person name="Brannstrom I.O."/>
            <person name="Guillou S."/>
            <person name="Cros-Aarteil S."/>
            <person name="Calhoun S."/>
            <person name="Haridas S."/>
            <person name="Kuo A."/>
            <person name="Mondo S."/>
            <person name="Pangilinan J."/>
            <person name="Riley R."/>
            <person name="LaButti K."/>
            <person name="Andreopoulos B."/>
            <person name="Lipzen A."/>
            <person name="Chen C."/>
            <person name="Yan M."/>
            <person name="Daum C."/>
            <person name="Ng V."/>
            <person name="Clum A."/>
            <person name="Steindorff A."/>
            <person name="Ohm R.A."/>
            <person name="Martin F."/>
            <person name="Silar P."/>
            <person name="Natvig D.O."/>
            <person name="Lalanne C."/>
            <person name="Gautier V."/>
            <person name="Ament-Velasquez S.L."/>
            <person name="Kruys A."/>
            <person name="Hutchinson M.I."/>
            <person name="Powell A.J."/>
            <person name="Barry K."/>
            <person name="Miller A.N."/>
            <person name="Grigoriev I.V."/>
            <person name="Debuchy R."/>
            <person name="Gladieux P."/>
            <person name="Hiltunen Thoren M."/>
            <person name="Johannesson H."/>
        </authorList>
    </citation>
    <scope>NUCLEOTIDE SEQUENCE</scope>
    <source>
        <strain evidence="2">CBS 626.80</strain>
    </source>
</reference>
<dbReference type="EMBL" id="MU859179">
    <property type="protein sequence ID" value="KAK3950376.1"/>
    <property type="molecule type" value="Genomic_DNA"/>
</dbReference>
<evidence type="ECO:0000313" key="3">
    <source>
        <dbReference type="Proteomes" id="UP001303222"/>
    </source>
</evidence>
<feature type="region of interest" description="Disordered" evidence="1">
    <location>
        <begin position="1"/>
        <end position="170"/>
    </location>
</feature>
<reference evidence="2" key="2">
    <citation type="submission" date="2023-06" db="EMBL/GenBank/DDBJ databases">
        <authorList>
            <consortium name="Lawrence Berkeley National Laboratory"/>
            <person name="Mondo S.J."/>
            <person name="Hensen N."/>
            <person name="Bonometti L."/>
            <person name="Westerberg I."/>
            <person name="Brannstrom I.O."/>
            <person name="Guillou S."/>
            <person name="Cros-Aarteil S."/>
            <person name="Calhoun S."/>
            <person name="Haridas S."/>
            <person name="Kuo A."/>
            <person name="Pangilinan J."/>
            <person name="Riley R."/>
            <person name="Labutti K."/>
            <person name="Andreopoulos B."/>
            <person name="Lipzen A."/>
            <person name="Chen C."/>
            <person name="Yanf M."/>
            <person name="Daum C."/>
            <person name="Ng V."/>
            <person name="Clum A."/>
            <person name="Steindorff A."/>
            <person name="Ohm R."/>
            <person name="Martin F."/>
            <person name="Silar P."/>
            <person name="Natvig D."/>
            <person name="Lalanne C."/>
            <person name="Gautier V."/>
            <person name="Ament-Velasquez S.L."/>
            <person name="Kruys A."/>
            <person name="Hutchinson M.I."/>
            <person name="Powell A.J."/>
            <person name="Barry K."/>
            <person name="Miller A.N."/>
            <person name="Grigoriev I.V."/>
            <person name="Debuchy R."/>
            <person name="Gladieux P."/>
            <person name="Thoren M.H."/>
            <person name="Johannesson H."/>
        </authorList>
    </citation>
    <scope>NUCLEOTIDE SEQUENCE</scope>
    <source>
        <strain evidence="2">CBS 626.80</strain>
    </source>
</reference>
<gene>
    <name evidence="2" type="ORF">QBC32DRAFT_372006</name>
</gene>